<comment type="caution">
    <text evidence="1">The sequence shown here is derived from an EMBL/GenBank/DDBJ whole genome shotgun (WGS) entry which is preliminary data.</text>
</comment>
<sequence length="86" mass="9194">MAEQSTTDDVYVLSRGWFAMAMMSTLVLLGCAVTNVAIRCFIKAPDFLDSITGMTRDSPYIQIKPPGGSGLVSRPFSTSTVAINAT</sequence>
<organism evidence="1 2">
    <name type="scientific">Fusarium decemcellulare</name>
    <dbReference type="NCBI Taxonomy" id="57161"/>
    <lineage>
        <taxon>Eukaryota</taxon>
        <taxon>Fungi</taxon>
        <taxon>Dikarya</taxon>
        <taxon>Ascomycota</taxon>
        <taxon>Pezizomycotina</taxon>
        <taxon>Sordariomycetes</taxon>
        <taxon>Hypocreomycetidae</taxon>
        <taxon>Hypocreales</taxon>
        <taxon>Nectriaceae</taxon>
        <taxon>Fusarium</taxon>
        <taxon>Fusarium decemcellulare species complex</taxon>
    </lineage>
</organism>
<reference evidence="1" key="1">
    <citation type="submission" date="2022-08" db="EMBL/GenBank/DDBJ databases">
        <title>Genome Sequence of Fusarium decemcellulare.</title>
        <authorList>
            <person name="Buettner E."/>
        </authorList>
    </citation>
    <scope>NUCLEOTIDE SEQUENCE</scope>
    <source>
        <strain evidence="1">Babe19</strain>
    </source>
</reference>
<proteinExistence type="predicted"/>
<protein>
    <submittedName>
        <fullName evidence="1">Uncharacterized protein</fullName>
    </submittedName>
</protein>
<keyword evidence="2" id="KW-1185">Reference proteome</keyword>
<evidence type="ECO:0000313" key="1">
    <source>
        <dbReference type="EMBL" id="KAJ3528936.1"/>
    </source>
</evidence>
<name>A0ACC1RZR0_9HYPO</name>
<accession>A0ACC1RZR0</accession>
<dbReference type="EMBL" id="JANRMS010001350">
    <property type="protein sequence ID" value="KAJ3528936.1"/>
    <property type="molecule type" value="Genomic_DNA"/>
</dbReference>
<gene>
    <name evidence="1" type="ORF">NM208_g9981</name>
</gene>
<evidence type="ECO:0000313" key="2">
    <source>
        <dbReference type="Proteomes" id="UP001148629"/>
    </source>
</evidence>
<dbReference type="Proteomes" id="UP001148629">
    <property type="component" value="Unassembled WGS sequence"/>
</dbReference>